<evidence type="ECO:0000259" key="6">
    <source>
        <dbReference type="Pfam" id="PF25877"/>
    </source>
</evidence>
<proteinExistence type="inferred from homology"/>
<comment type="caution">
    <text evidence="7">The sequence shown here is derived from an EMBL/GenBank/DDBJ whole genome shotgun (WGS) entry which is preliminary data.</text>
</comment>
<organism evidence="7 8">
    <name type="scientific">Crotalus adamanteus</name>
    <name type="common">Eastern diamondback rattlesnake</name>
    <dbReference type="NCBI Taxonomy" id="8729"/>
    <lineage>
        <taxon>Eukaryota</taxon>
        <taxon>Metazoa</taxon>
        <taxon>Chordata</taxon>
        <taxon>Craniata</taxon>
        <taxon>Vertebrata</taxon>
        <taxon>Euteleostomi</taxon>
        <taxon>Lepidosauria</taxon>
        <taxon>Squamata</taxon>
        <taxon>Bifurcata</taxon>
        <taxon>Unidentata</taxon>
        <taxon>Episquamata</taxon>
        <taxon>Toxicofera</taxon>
        <taxon>Serpentes</taxon>
        <taxon>Colubroidea</taxon>
        <taxon>Viperidae</taxon>
        <taxon>Crotalinae</taxon>
        <taxon>Crotalus</taxon>
    </lineage>
</organism>
<evidence type="ECO:0000256" key="1">
    <source>
        <dbReference type="ARBA" id="ARBA00022737"/>
    </source>
</evidence>
<dbReference type="PANTHER" id="PTHR14491">
    <property type="entry name" value="SOSONDOWAH, ISOFORM G"/>
    <property type="match status" value="1"/>
</dbReference>
<dbReference type="PROSITE" id="PS50088">
    <property type="entry name" value="ANK_REPEAT"/>
    <property type="match status" value="1"/>
</dbReference>
<feature type="compositionally biased region" description="Pro residues" evidence="5">
    <location>
        <begin position="97"/>
        <end position="115"/>
    </location>
</feature>
<gene>
    <name evidence="7" type="ORF">NXF25_013606</name>
</gene>
<dbReference type="SUPFAM" id="SSF48403">
    <property type="entry name" value="Ankyrin repeat"/>
    <property type="match status" value="1"/>
</dbReference>
<keyword evidence="2 4" id="KW-0040">ANK repeat</keyword>
<accession>A0AAW1BAT6</accession>
<name>A0AAW1BAT6_CROAD</name>
<feature type="compositionally biased region" description="Basic and acidic residues" evidence="5">
    <location>
        <begin position="332"/>
        <end position="341"/>
    </location>
</feature>
<dbReference type="PANTHER" id="PTHR14491:SF3">
    <property type="entry name" value="ANKYRIN REPEAT DOMAIN-CONTAINING PROTEIN SOWAHB"/>
    <property type="match status" value="1"/>
</dbReference>
<dbReference type="Pfam" id="PF25877">
    <property type="entry name" value="WHD_SOWAH"/>
    <property type="match status" value="1"/>
</dbReference>
<feature type="region of interest" description="Disordered" evidence="5">
    <location>
        <begin position="405"/>
        <end position="433"/>
    </location>
</feature>
<evidence type="ECO:0000256" key="4">
    <source>
        <dbReference type="PROSITE-ProRule" id="PRU00023"/>
    </source>
</evidence>
<comment type="similarity">
    <text evidence="3">Belongs to the SOWAH family.</text>
</comment>
<feature type="repeat" description="ANK" evidence="4">
    <location>
        <begin position="542"/>
        <end position="565"/>
    </location>
</feature>
<dbReference type="InterPro" id="IPR036770">
    <property type="entry name" value="Ankyrin_rpt-contain_sf"/>
</dbReference>
<feature type="domain" description="SOWAHA-C winged helix-turn-helix" evidence="6">
    <location>
        <begin position="4"/>
        <end position="90"/>
    </location>
</feature>
<keyword evidence="1" id="KW-0677">Repeat</keyword>
<dbReference type="Pfam" id="PF13857">
    <property type="entry name" value="Ank_5"/>
    <property type="match status" value="1"/>
</dbReference>
<feature type="region of interest" description="Disordered" evidence="5">
    <location>
        <begin position="312"/>
        <end position="368"/>
    </location>
</feature>
<keyword evidence="8" id="KW-1185">Reference proteome</keyword>
<dbReference type="InterPro" id="IPR058889">
    <property type="entry name" value="WHD_SOWAHA-C"/>
</dbReference>
<dbReference type="AlphaFoldDB" id="A0AAW1BAT6"/>
<dbReference type="Proteomes" id="UP001474421">
    <property type="component" value="Unassembled WGS sequence"/>
</dbReference>
<protein>
    <submittedName>
        <fullName evidence="7">Ankyrin repeat domain-containing protein SOWAHB</fullName>
    </submittedName>
</protein>
<feature type="compositionally biased region" description="Basic and acidic residues" evidence="5">
    <location>
        <begin position="405"/>
        <end position="419"/>
    </location>
</feature>
<feature type="compositionally biased region" description="Polar residues" evidence="5">
    <location>
        <begin position="343"/>
        <end position="354"/>
    </location>
</feature>
<sequence>MARELSQAEVLDFLCQAGGRVANAALLGHFKRFLRDPQAPPAQLQHRRHLFKGFVNSVATVSQDGPGAATYVVLRKRYRDLVGEEPRPTPHDGPFAEPTPPPPPQDRPGRSPPPLQQARWERAGKSWGAASPRKIPGPDGSGRLSDGQLAAGRRAARCPSGTPGAGSRPPLPASPALGCLGREKKRHRPPLAEPAAPHPPPLLQERAQPSNGLGLPVGEMGALPSAGSAQQRIRDWIVTHHSAAAEPSPPLVEEGEAWWVRAGSRGSELSACHPWGSLDFGPRSESSEGWREPPVPVFRSIRCRLSLQDLEDHLEQESSASEEGSSSASRESSSHRGEGEMGKTNNGCIQNSAGRQGPGGTPHSNGLEEMPLAQASQDSTNGKSPPHVALLHRIVGRAATLGKAEGRDLLKPKPWKMDRPASPTLDTPLSPWLAPRQRPVANTLFVERLALNPDGPAEHRSSLVPLDGREHSWLVKIATGSWMQVRALLHEDPQLVLHRDFISGFTVLHWLAKHGNAQVLQDFVTGAQEAGIALDVNVRSGCGYTPLHMAAIHNHPLIMKTLVQKLQCRTQVRDSSGKKPWQYLSTSASGEIWQLLGGPRGRTIFPTHPIIRPSTVSSSSSVSLARKVSRKPSLANYLKPQHMKWKVGYKCPILQETEEYSD</sequence>
<dbReference type="Gene3D" id="1.25.40.20">
    <property type="entry name" value="Ankyrin repeat-containing domain"/>
    <property type="match status" value="1"/>
</dbReference>
<dbReference type="InterPro" id="IPR002110">
    <property type="entry name" value="Ankyrin_rpt"/>
</dbReference>
<evidence type="ECO:0000256" key="5">
    <source>
        <dbReference type="SAM" id="MobiDB-lite"/>
    </source>
</evidence>
<evidence type="ECO:0000256" key="3">
    <source>
        <dbReference type="ARBA" id="ARBA00038122"/>
    </source>
</evidence>
<evidence type="ECO:0000256" key="2">
    <source>
        <dbReference type="ARBA" id="ARBA00023043"/>
    </source>
</evidence>
<dbReference type="PROSITE" id="PS50297">
    <property type="entry name" value="ANK_REP_REGION"/>
    <property type="match status" value="1"/>
</dbReference>
<feature type="compositionally biased region" description="Low complexity" evidence="5">
    <location>
        <begin position="317"/>
        <end position="331"/>
    </location>
</feature>
<evidence type="ECO:0000313" key="8">
    <source>
        <dbReference type="Proteomes" id="UP001474421"/>
    </source>
</evidence>
<evidence type="ECO:0000313" key="7">
    <source>
        <dbReference type="EMBL" id="KAK9398637.1"/>
    </source>
</evidence>
<reference evidence="7 8" key="1">
    <citation type="journal article" date="2024" name="Proc. Natl. Acad. Sci. U.S.A.">
        <title>The genetic regulatory architecture and epigenomic basis for age-related changes in rattlesnake venom.</title>
        <authorList>
            <person name="Hogan M.P."/>
            <person name="Holding M.L."/>
            <person name="Nystrom G.S."/>
            <person name="Colston T.J."/>
            <person name="Bartlett D.A."/>
            <person name="Mason A.J."/>
            <person name="Ellsworth S.A."/>
            <person name="Rautsaw R.M."/>
            <person name="Lawrence K.C."/>
            <person name="Strickland J.L."/>
            <person name="He B."/>
            <person name="Fraser P."/>
            <person name="Margres M.J."/>
            <person name="Gilbert D.M."/>
            <person name="Gibbs H.L."/>
            <person name="Parkinson C.L."/>
            <person name="Rokyta D.R."/>
        </authorList>
    </citation>
    <scope>NUCLEOTIDE SEQUENCE [LARGE SCALE GENOMIC DNA]</scope>
    <source>
        <strain evidence="7">DRR0105</strain>
    </source>
</reference>
<feature type="region of interest" description="Disordered" evidence="5">
    <location>
        <begin position="83"/>
        <end position="209"/>
    </location>
</feature>
<dbReference type="SMART" id="SM00248">
    <property type="entry name" value="ANK"/>
    <property type="match status" value="2"/>
</dbReference>
<dbReference type="EMBL" id="JAOTOJ010000007">
    <property type="protein sequence ID" value="KAK9398637.1"/>
    <property type="molecule type" value="Genomic_DNA"/>
</dbReference>